<feature type="non-terminal residue" evidence="1">
    <location>
        <position position="1"/>
    </location>
</feature>
<comment type="caution">
    <text evidence="1">The sequence shown here is derived from an EMBL/GenBank/DDBJ whole genome shotgun (WGS) entry which is preliminary data.</text>
</comment>
<protein>
    <submittedName>
        <fullName evidence="1">Uncharacterized protein</fullName>
    </submittedName>
</protein>
<keyword evidence="2" id="KW-1185">Reference proteome</keyword>
<name>A0A1I4EII6_9HYPH</name>
<reference evidence="1 2" key="1">
    <citation type="submission" date="2016-10" db="EMBL/GenBank/DDBJ databases">
        <authorList>
            <person name="Varghese N."/>
            <person name="Submissions S."/>
        </authorList>
    </citation>
    <scope>NUCLEOTIDE SEQUENCE [LARGE SCALE GENOMIC DNA]</scope>
    <source>
        <strain evidence="1 2">DSM 16392</strain>
    </source>
</reference>
<dbReference type="SUPFAM" id="SSF51120">
    <property type="entry name" value="beta-Roll"/>
    <property type="match status" value="2"/>
</dbReference>
<dbReference type="Gene3D" id="2.150.10.10">
    <property type="entry name" value="Serralysin-like metalloprotease, C-terminal"/>
    <property type="match status" value="2"/>
</dbReference>
<sequence length="288" mass="30650">IQEEAEIERFEFADGVRLGAIELDVDGADNYYGTDSDDIVTGIRADGYKALRLYGEKGDDTLIAAKATLPVGVTDSGSQHLYGRQGNDTYVISKNSGDVRITGFAEEVGMGTDTVRFIDLTLAELSIGLASADPTSKWNGAWHFNWAGEAALLIQEEAEIERFEFADGTSLSEVKLHNDGQLGLVGTEDDDVIFSGSRSETISGSTGSDTFIFAGLNIGTDVITDFVAGAGSEDIIRFDSDVLTDFGAVLAAASDNGSNVIIALDDDNSVTLSNISKSDLHSDDFQFV</sequence>
<dbReference type="Proteomes" id="UP000199598">
    <property type="component" value="Unassembled WGS sequence"/>
</dbReference>
<proteinExistence type="predicted"/>
<accession>A0A1I4EII6</accession>
<gene>
    <name evidence="1" type="ORF">SAMN04488518_1151</name>
</gene>
<organism evidence="1 2">
    <name type="scientific">Pseudovibrio ascidiaceicola</name>
    <dbReference type="NCBI Taxonomy" id="285279"/>
    <lineage>
        <taxon>Bacteria</taxon>
        <taxon>Pseudomonadati</taxon>
        <taxon>Pseudomonadota</taxon>
        <taxon>Alphaproteobacteria</taxon>
        <taxon>Hyphomicrobiales</taxon>
        <taxon>Stappiaceae</taxon>
        <taxon>Pseudovibrio</taxon>
    </lineage>
</organism>
<evidence type="ECO:0000313" key="2">
    <source>
        <dbReference type="Proteomes" id="UP000199598"/>
    </source>
</evidence>
<dbReference type="EMBL" id="FOSK01000015">
    <property type="protein sequence ID" value="SFL03961.1"/>
    <property type="molecule type" value="Genomic_DNA"/>
</dbReference>
<evidence type="ECO:0000313" key="1">
    <source>
        <dbReference type="EMBL" id="SFL03961.1"/>
    </source>
</evidence>
<dbReference type="InterPro" id="IPR011049">
    <property type="entry name" value="Serralysin-like_metalloprot_C"/>
</dbReference>